<name>A0A1V2V276_9GAMM</name>
<keyword evidence="3" id="KW-0378">Hydrolase</keyword>
<evidence type="ECO:0000256" key="1">
    <source>
        <dbReference type="ARBA" id="ARBA00001946"/>
    </source>
</evidence>
<comment type="caution">
    <text evidence="5">The sequence shown here is derived from an EMBL/GenBank/DDBJ whole genome shotgun (WGS) entry which is preliminary data.</text>
</comment>
<sequence>MFMVDQHYYTDHTVPWHILCDFDGTISLKDTTDYLLETYAKAGWEEIEEEWEQGKIGSKVCMQKQIELLDVSIDELRDCLDQIEIDLGFIELVKITAQYKIPLTIVSDGLDFVIRHILKKYQLDHLPIIANHLIQTDERSWKLEFPNQEASCVSQSGTCKCKVANQKPQKHIILIGDGRSDYCLAGNADYVFAKKSLIDHCKENQIFHTKFENFVEICQPLAKLLSSDFGIDTPVTVIT</sequence>
<dbReference type="Pfam" id="PF06888">
    <property type="entry name" value="Put_Phosphatase"/>
    <property type="match status" value="1"/>
</dbReference>
<protein>
    <submittedName>
        <fullName evidence="5">Phosphatase</fullName>
    </submittedName>
</protein>
<dbReference type="InterPro" id="IPR036412">
    <property type="entry name" value="HAD-like_sf"/>
</dbReference>
<dbReference type="GO" id="GO:0016791">
    <property type="term" value="F:phosphatase activity"/>
    <property type="evidence" value="ECO:0007669"/>
    <property type="project" value="InterPro"/>
</dbReference>
<dbReference type="EMBL" id="LFZS01000001">
    <property type="protein sequence ID" value="ONN56294.1"/>
    <property type="molecule type" value="Genomic_DNA"/>
</dbReference>
<keyword evidence="6" id="KW-1185">Reference proteome</keyword>
<dbReference type="NCBIfam" id="TIGR01489">
    <property type="entry name" value="DKMTPPase-SF"/>
    <property type="match status" value="1"/>
</dbReference>
<evidence type="ECO:0000256" key="4">
    <source>
        <dbReference type="ARBA" id="ARBA00022842"/>
    </source>
</evidence>
<comment type="cofactor">
    <cofactor evidence="1">
        <name>Mg(2+)</name>
        <dbReference type="ChEBI" id="CHEBI:18420"/>
    </cofactor>
</comment>
<gene>
    <name evidence="5" type="ORF">AC058_01160</name>
</gene>
<keyword evidence="4" id="KW-0460">Magnesium</keyword>
<dbReference type="InterPro" id="IPR050849">
    <property type="entry name" value="HAD-like_hydrolase_phosphatase"/>
</dbReference>
<dbReference type="NCBIfam" id="TIGR01488">
    <property type="entry name" value="HAD-SF-IB"/>
    <property type="match status" value="1"/>
</dbReference>
<keyword evidence="2" id="KW-0479">Metal-binding</keyword>
<evidence type="ECO:0000256" key="2">
    <source>
        <dbReference type="ARBA" id="ARBA00022723"/>
    </source>
</evidence>
<evidence type="ECO:0000313" key="5">
    <source>
        <dbReference type="EMBL" id="ONN56294.1"/>
    </source>
</evidence>
<dbReference type="InterPro" id="IPR016965">
    <property type="entry name" value="Pase_PHOSPHO-typ"/>
</dbReference>
<dbReference type="GeneID" id="60736731"/>
<accession>A0A1V2V276</accession>
<dbReference type="PANTHER" id="PTHR28181">
    <property type="entry name" value="UPF0655 PROTEIN YCR015C"/>
    <property type="match status" value="1"/>
</dbReference>
<dbReference type="SUPFAM" id="SSF56784">
    <property type="entry name" value="HAD-like"/>
    <property type="match status" value="1"/>
</dbReference>
<dbReference type="AlphaFoldDB" id="A0A1V2V276"/>
<dbReference type="InterPro" id="IPR023214">
    <property type="entry name" value="HAD_sf"/>
</dbReference>
<organism evidence="5 6">
    <name type="scientific">Acinetobacter genomosp. 33YU</name>
    <dbReference type="NCBI Taxonomy" id="1675530"/>
    <lineage>
        <taxon>Bacteria</taxon>
        <taxon>Pseudomonadati</taxon>
        <taxon>Pseudomonadota</taxon>
        <taxon>Gammaproteobacteria</taxon>
        <taxon>Moraxellales</taxon>
        <taxon>Moraxellaceae</taxon>
        <taxon>Acinetobacter</taxon>
    </lineage>
</organism>
<dbReference type="InterPro" id="IPR006384">
    <property type="entry name" value="HAD_hydro_PyrdxlP_Pase-like"/>
</dbReference>
<dbReference type="RefSeq" id="WP_077168276.1">
    <property type="nucleotide sequence ID" value="NZ_LFZS01000001.1"/>
</dbReference>
<dbReference type="Gene3D" id="3.40.50.1000">
    <property type="entry name" value="HAD superfamily/HAD-like"/>
    <property type="match status" value="1"/>
</dbReference>
<dbReference type="PANTHER" id="PTHR28181:SF2">
    <property type="entry name" value="PHOSPHORIC MONOESTER HYDROLASE"/>
    <property type="match status" value="1"/>
</dbReference>
<dbReference type="Proteomes" id="UP000189376">
    <property type="component" value="Unassembled WGS sequence"/>
</dbReference>
<dbReference type="Gene3D" id="3.90.1470.20">
    <property type="match status" value="1"/>
</dbReference>
<proteinExistence type="predicted"/>
<reference evidence="5 6" key="1">
    <citation type="submission" date="2015-07" db="EMBL/GenBank/DDBJ databases">
        <title>Acinetobacter yuneri, a novel member of Acinetobacter calcoaceticus-Acinetobacter baumannii complex isolated from clinical specimen.</title>
        <authorList>
            <person name="Yu Y."/>
        </authorList>
    </citation>
    <scope>NUCLEOTIDE SEQUENCE [LARGE SCALE GENOMIC DNA]</scope>
    <source>
        <strain evidence="5 6">A362</strain>
    </source>
</reference>
<evidence type="ECO:0000313" key="6">
    <source>
        <dbReference type="Proteomes" id="UP000189376"/>
    </source>
</evidence>
<evidence type="ECO:0000256" key="3">
    <source>
        <dbReference type="ARBA" id="ARBA00022801"/>
    </source>
</evidence>